<proteinExistence type="predicted"/>
<dbReference type="SMART" id="SM00066">
    <property type="entry name" value="GAL4"/>
    <property type="match status" value="1"/>
</dbReference>
<dbReference type="InterPro" id="IPR050987">
    <property type="entry name" value="AtrR-like"/>
</dbReference>
<keyword evidence="4" id="KW-0238">DNA-binding</keyword>
<protein>
    <submittedName>
        <fullName evidence="4">Zn(2)-C6 fungal-type DNA-binding domain protein</fullName>
    </submittedName>
</protein>
<dbReference type="CDD" id="cd00067">
    <property type="entry name" value="GAL4"/>
    <property type="match status" value="1"/>
</dbReference>
<feature type="compositionally biased region" description="Polar residues" evidence="2">
    <location>
        <begin position="1"/>
        <end position="21"/>
    </location>
</feature>
<keyword evidence="1" id="KW-0539">Nucleus</keyword>
<dbReference type="RefSeq" id="XP_018699278.1">
    <property type="nucleotide sequence ID" value="XM_018853535.1"/>
</dbReference>
<dbReference type="Gene3D" id="4.10.240.10">
    <property type="entry name" value="Zn(2)-C6 fungal-type DNA-binding domain"/>
    <property type="match status" value="1"/>
</dbReference>
<dbReference type="GO" id="GO:0008270">
    <property type="term" value="F:zinc ion binding"/>
    <property type="evidence" value="ECO:0007669"/>
    <property type="project" value="InterPro"/>
</dbReference>
<feature type="compositionally biased region" description="Polar residues" evidence="2">
    <location>
        <begin position="298"/>
        <end position="312"/>
    </location>
</feature>
<feature type="region of interest" description="Disordered" evidence="2">
    <location>
        <begin position="1"/>
        <end position="86"/>
    </location>
</feature>
<organism evidence="4 5">
    <name type="scientific">Cordyceps fumosorosea (strain ARSEF 2679)</name>
    <name type="common">Isaria fumosorosea</name>
    <dbReference type="NCBI Taxonomy" id="1081104"/>
    <lineage>
        <taxon>Eukaryota</taxon>
        <taxon>Fungi</taxon>
        <taxon>Dikarya</taxon>
        <taxon>Ascomycota</taxon>
        <taxon>Pezizomycotina</taxon>
        <taxon>Sordariomycetes</taxon>
        <taxon>Hypocreomycetidae</taxon>
        <taxon>Hypocreales</taxon>
        <taxon>Cordycipitaceae</taxon>
        <taxon>Cordyceps</taxon>
    </lineage>
</organism>
<dbReference type="EMBL" id="AZHB01000103">
    <property type="protein sequence ID" value="OAA36891.1"/>
    <property type="molecule type" value="Genomic_DNA"/>
</dbReference>
<dbReference type="Proteomes" id="UP000076744">
    <property type="component" value="Unassembled WGS sequence"/>
</dbReference>
<evidence type="ECO:0000256" key="2">
    <source>
        <dbReference type="SAM" id="MobiDB-lite"/>
    </source>
</evidence>
<name>A0A166YGV1_CORFA</name>
<evidence type="ECO:0000313" key="5">
    <source>
        <dbReference type="Proteomes" id="UP000076744"/>
    </source>
</evidence>
<evidence type="ECO:0000259" key="3">
    <source>
        <dbReference type="PROSITE" id="PS50048"/>
    </source>
</evidence>
<dbReference type="PROSITE" id="PS00463">
    <property type="entry name" value="ZN2_CY6_FUNGAL_1"/>
    <property type="match status" value="1"/>
</dbReference>
<dbReference type="Pfam" id="PF00172">
    <property type="entry name" value="Zn_clus"/>
    <property type="match status" value="1"/>
</dbReference>
<accession>A0A166YGV1</accession>
<dbReference type="SUPFAM" id="SSF57701">
    <property type="entry name" value="Zn2/Cys6 DNA-binding domain"/>
    <property type="match status" value="1"/>
</dbReference>
<feature type="domain" description="Zn(2)-C6 fungal-type" evidence="3">
    <location>
        <begin position="144"/>
        <end position="178"/>
    </location>
</feature>
<dbReference type="InterPro" id="IPR036864">
    <property type="entry name" value="Zn2-C6_fun-type_DNA-bd_sf"/>
</dbReference>
<evidence type="ECO:0000256" key="1">
    <source>
        <dbReference type="ARBA" id="ARBA00023242"/>
    </source>
</evidence>
<dbReference type="GeneID" id="30026228"/>
<dbReference type="OrthoDB" id="5401558at2759"/>
<dbReference type="GO" id="GO:0003677">
    <property type="term" value="F:DNA binding"/>
    <property type="evidence" value="ECO:0007669"/>
    <property type="project" value="UniProtKB-KW"/>
</dbReference>
<sequence length="353" mass="38497">MVISITLSSMHDSRSGTYTSLPSPPGQHFPVDPRYASTNGGNRYPPSCPQRHPGSNPPPLQLPSKHPSQVYPPQNRHCSHDEDQRQNQYGDYNPDAYCYCQREPPPNGYPLDYRGLPPAHPPVSVRGGSPTMAQLPPRRRTSIACRYCRKRKIRCSGYQSVPGGKCQNCVRMNQGCTFQPVSSSSTLAVVALSVLQSGGPPGTQLFSAYDRSLAPSSGSGLQNYQPRDGGPQFAPGSCYSSLRQSPTEPYACYSDLRGEDINLAGKRLRDVMDRDDDWRLLAPHSAHKNSTRRRSLAEFSSLSSPGAGSQFWSPSETSGSSSSSTPVRQPGVQAALAPISKMSLSYLVDKNDY</sequence>
<feature type="compositionally biased region" description="Low complexity" evidence="2">
    <location>
        <begin position="313"/>
        <end position="326"/>
    </location>
</feature>
<evidence type="ECO:0000313" key="4">
    <source>
        <dbReference type="EMBL" id="OAA36891.1"/>
    </source>
</evidence>
<dbReference type="STRING" id="1081104.A0A166YGV1"/>
<gene>
    <name evidence="4" type="ORF">ISF_09936</name>
</gene>
<keyword evidence="5" id="KW-1185">Reference proteome</keyword>
<dbReference type="AlphaFoldDB" id="A0A166YGV1"/>
<dbReference type="InterPro" id="IPR001138">
    <property type="entry name" value="Zn2Cys6_DnaBD"/>
</dbReference>
<dbReference type="PANTHER" id="PTHR46910">
    <property type="entry name" value="TRANSCRIPTION FACTOR PDR1"/>
    <property type="match status" value="1"/>
</dbReference>
<dbReference type="PANTHER" id="PTHR46910:SF32">
    <property type="entry name" value="TRANSCRIPTION FACTOR DOMAIN-CONTAINING PROTEIN-RELATED"/>
    <property type="match status" value="1"/>
</dbReference>
<comment type="caution">
    <text evidence="4">The sequence shown here is derived from an EMBL/GenBank/DDBJ whole genome shotgun (WGS) entry which is preliminary data.</text>
</comment>
<dbReference type="GO" id="GO:0000981">
    <property type="term" value="F:DNA-binding transcription factor activity, RNA polymerase II-specific"/>
    <property type="evidence" value="ECO:0007669"/>
    <property type="project" value="InterPro"/>
</dbReference>
<dbReference type="PROSITE" id="PS50048">
    <property type="entry name" value="ZN2_CY6_FUNGAL_2"/>
    <property type="match status" value="1"/>
</dbReference>
<reference evidence="4 5" key="1">
    <citation type="journal article" date="2016" name="Genome Biol. Evol.">
        <title>Divergent and convergent evolution of fungal pathogenicity.</title>
        <authorList>
            <person name="Shang Y."/>
            <person name="Xiao G."/>
            <person name="Zheng P."/>
            <person name="Cen K."/>
            <person name="Zhan S."/>
            <person name="Wang C."/>
        </authorList>
    </citation>
    <scope>NUCLEOTIDE SEQUENCE [LARGE SCALE GENOMIC DNA]</scope>
    <source>
        <strain evidence="4 5">ARSEF 2679</strain>
    </source>
</reference>
<feature type="region of interest" description="Disordered" evidence="2">
    <location>
        <begin position="287"/>
        <end position="332"/>
    </location>
</feature>